<reference evidence="4 5" key="1">
    <citation type="journal article" date="2019" name="Nat. Ecol. Evol.">
        <title>Megaphylogeny resolves global patterns of mushroom evolution.</title>
        <authorList>
            <person name="Varga T."/>
            <person name="Krizsan K."/>
            <person name="Foldi C."/>
            <person name="Dima B."/>
            <person name="Sanchez-Garcia M."/>
            <person name="Sanchez-Ramirez S."/>
            <person name="Szollosi G.J."/>
            <person name="Szarkandi J.G."/>
            <person name="Papp V."/>
            <person name="Albert L."/>
            <person name="Andreopoulos W."/>
            <person name="Angelini C."/>
            <person name="Antonin V."/>
            <person name="Barry K.W."/>
            <person name="Bougher N.L."/>
            <person name="Buchanan P."/>
            <person name="Buyck B."/>
            <person name="Bense V."/>
            <person name="Catcheside P."/>
            <person name="Chovatia M."/>
            <person name="Cooper J."/>
            <person name="Damon W."/>
            <person name="Desjardin D."/>
            <person name="Finy P."/>
            <person name="Geml J."/>
            <person name="Haridas S."/>
            <person name="Hughes K."/>
            <person name="Justo A."/>
            <person name="Karasinski D."/>
            <person name="Kautmanova I."/>
            <person name="Kiss B."/>
            <person name="Kocsube S."/>
            <person name="Kotiranta H."/>
            <person name="LaButti K.M."/>
            <person name="Lechner B.E."/>
            <person name="Liimatainen K."/>
            <person name="Lipzen A."/>
            <person name="Lukacs Z."/>
            <person name="Mihaltcheva S."/>
            <person name="Morgado L.N."/>
            <person name="Niskanen T."/>
            <person name="Noordeloos M.E."/>
            <person name="Ohm R.A."/>
            <person name="Ortiz-Santana B."/>
            <person name="Ovrebo C."/>
            <person name="Racz N."/>
            <person name="Riley R."/>
            <person name="Savchenko A."/>
            <person name="Shiryaev A."/>
            <person name="Soop K."/>
            <person name="Spirin V."/>
            <person name="Szebenyi C."/>
            <person name="Tomsovsky M."/>
            <person name="Tulloss R.E."/>
            <person name="Uehling J."/>
            <person name="Grigoriev I.V."/>
            <person name="Vagvolgyi C."/>
            <person name="Papp T."/>
            <person name="Martin F.M."/>
            <person name="Miettinen O."/>
            <person name="Hibbett D.S."/>
            <person name="Nagy L.G."/>
        </authorList>
    </citation>
    <scope>NUCLEOTIDE SEQUENCE [LARGE SCALE GENOMIC DNA]</scope>
    <source>
        <strain evidence="4 5">CBS 309.79</strain>
    </source>
</reference>
<dbReference type="GO" id="GO:0005783">
    <property type="term" value="C:endoplasmic reticulum"/>
    <property type="evidence" value="ECO:0007669"/>
    <property type="project" value="TreeGrafter"/>
</dbReference>
<feature type="region of interest" description="Disordered" evidence="2">
    <location>
        <begin position="55"/>
        <end position="81"/>
    </location>
</feature>
<feature type="region of interest" description="Disordered" evidence="2">
    <location>
        <begin position="350"/>
        <end position="371"/>
    </location>
</feature>
<dbReference type="InterPro" id="IPR006577">
    <property type="entry name" value="UAS"/>
</dbReference>
<dbReference type="STRING" id="1884261.A0A5C3R141"/>
<dbReference type="PROSITE" id="PS50033">
    <property type="entry name" value="UBX"/>
    <property type="match status" value="1"/>
</dbReference>
<dbReference type="SMART" id="SM00594">
    <property type="entry name" value="UAS"/>
    <property type="match status" value="1"/>
</dbReference>
<dbReference type="Gene3D" id="3.10.20.90">
    <property type="entry name" value="Phosphatidylinositol 3-kinase Catalytic Subunit, Chain A, domain 1"/>
    <property type="match status" value="1"/>
</dbReference>
<keyword evidence="1" id="KW-0175">Coiled coil</keyword>
<name>A0A5C3R141_9AGAR</name>
<dbReference type="OrthoDB" id="1026733at2759"/>
<feature type="compositionally biased region" description="Polar residues" evidence="2">
    <location>
        <begin position="174"/>
        <end position="183"/>
    </location>
</feature>
<dbReference type="InterPro" id="IPR036249">
    <property type="entry name" value="Thioredoxin-like_sf"/>
</dbReference>
<evidence type="ECO:0000256" key="2">
    <source>
        <dbReference type="SAM" id="MobiDB-lite"/>
    </source>
</evidence>
<dbReference type="GO" id="GO:0043130">
    <property type="term" value="F:ubiquitin binding"/>
    <property type="evidence" value="ECO:0007669"/>
    <property type="project" value="TreeGrafter"/>
</dbReference>
<proteinExistence type="predicted"/>
<dbReference type="SUPFAM" id="SSF52833">
    <property type="entry name" value="Thioredoxin-like"/>
    <property type="match status" value="1"/>
</dbReference>
<sequence length="557" mass="63015">MDTNGLSPEQQAALTRLQEVTDGIDETAAVNVLRSVGWDVQRAAELLFEPADTSATGTRQPFEVDDSQQHAGGTNNSWSHQPRTQSLLAPLMSILAYPFHLVTNLFRLILNVLRIPFPQLGLFSIRLLRPGGSANRRVDRPERWIRELEEETGALCLSNARSREAHSSGVEPGTGSSISQRPTGTYEEPKYLPDFEATAYEAFLKRCNDDIRIGCIILVSDEHDDTAEFKRATLTDRRFVDALSSNNILVWGGDVRSREAYSASEKLQATTYPFVAFIALQAKRSVQTQNSVNSTPALTVLSRHQGYSSTGSPTSASSLIDHIERQLLPRVTPYLERLILARRERERDRMLRDEQDRAFQQSKDRDRERIEAKMSAERLAREAKEQEERMARIGQERRERGEAERAARKSDRLHRRRWLRRSVRLVDSPGKDAVRIALSLPGSGRIIHHFHPDSTMTDLFSFVDIHLIPAECTPEDDPTSASADFPKNDQELEQLVSQGSPADDWFGYRLLSAYPRAEIHWKPNCKIQDLDILKQGGHLIVESQDNVNREDDADLSD</sequence>
<dbReference type="AlphaFoldDB" id="A0A5C3R141"/>
<dbReference type="SUPFAM" id="SSF54236">
    <property type="entry name" value="Ubiquitin-like"/>
    <property type="match status" value="1"/>
</dbReference>
<protein>
    <recommendedName>
        <fullName evidence="3">UBX domain-containing protein</fullName>
    </recommendedName>
</protein>
<gene>
    <name evidence="4" type="ORF">BDV98DRAFT_498032</name>
</gene>
<evidence type="ECO:0000256" key="1">
    <source>
        <dbReference type="ARBA" id="ARBA00023054"/>
    </source>
</evidence>
<dbReference type="PANTHER" id="PTHR23322:SF1">
    <property type="entry name" value="FAS-ASSOCIATED FACTOR 2"/>
    <property type="match status" value="1"/>
</dbReference>
<dbReference type="InterPro" id="IPR001012">
    <property type="entry name" value="UBX_dom"/>
</dbReference>
<dbReference type="InterPro" id="IPR050730">
    <property type="entry name" value="UBX_domain-protein"/>
</dbReference>
<accession>A0A5C3R141</accession>
<feature type="region of interest" description="Disordered" evidence="2">
    <location>
        <begin position="160"/>
        <end position="186"/>
    </location>
</feature>
<dbReference type="Proteomes" id="UP000305067">
    <property type="component" value="Unassembled WGS sequence"/>
</dbReference>
<dbReference type="GO" id="GO:0036503">
    <property type="term" value="P:ERAD pathway"/>
    <property type="evidence" value="ECO:0007669"/>
    <property type="project" value="TreeGrafter"/>
</dbReference>
<dbReference type="InterPro" id="IPR015940">
    <property type="entry name" value="UBA"/>
</dbReference>
<organism evidence="4 5">
    <name type="scientific">Pterulicium gracile</name>
    <dbReference type="NCBI Taxonomy" id="1884261"/>
    <lineage>
        <taxon>Eukaryota</taxon>
        <taxon>Fungi</taxon>
        <taxon>Dikarya</taxon>
        <taxon>Basidiomycota</taxon>
        <taxon>Agaricomycotina</taxon>
        <taxon>Agaricomycetes</taxon>
        <taxon>Agaricomycetidae</taxon>
        <taxon>Agaricales</taxon>
        <taxon>Pleurotineae</taxon>
        <taxon>Pterulaceae</taxon>
        <taxon>Pterulicium</taxon>
    </lineage>
</organism>
<dbReference type="EMBL" id="ML178814">
    <property type="protein sequence ID" value="TFL07328.1"/>
    <property type="molecule type" value="Genomic_DNA"/>
</dbReference>
<evidence type="ECO:0000259" key="3">
    <source>
        <dbReference type="PROSITE" id="PS50033"/>
    </source>
</evidence>
<dbReference type="Gene3D" id="3.40.30.10">
    <property type="entry name" value="Glutaredoxin"/>
    <property type="match status" value="1"/>
</dbReference>
<dbReference type="PANTHER" id="PTHR23322">
    <property type="entry name" value="FAS-ASSOCIATED PROTEIN"/>
    <property type="match status" value="1"/>
</dbReference>
<keyword evidence="5" id="KW-1185">Reference proteome</keyword>
<dbReference type="InterPro" id="IPR029071">
    <property type="entry name" value="Ubiquitin-like_domsf"/>
</dbReference>
<evidence type="ECO:0000313" key="4">
    <source>
        <dbReference type="EMBL" id="TFL07328.1"/>
    </source>
</evidence>
<feature type="domain" description="UBX" evidence="3">
    <location>
        <begin position="429"/>
        <end position="487"/>
    </location>
</feature>
<dbReference type="SMART" id="SM00165">
    <property type="entry name" value="UBA"/>
    <property type="match status" value="1"/>
</dbReference>
<feature type="compositionally biased region" description="Polar residues" evidence="2">
    <location>
        <begin position="69"/>
        <end position="81"/>
    </location>
</feature>
<evidence type="ECO:0000313" key="5">
    <source>
        <dbReference type="Proteomes" id="UP000305067"/>
    </source>
</evidence>
<dbReference type="Pfam" id="PF00789">
    <property type="entry name" value="UBX"/>
    <property type="match status" value="1"/>
</dbReference>